<evidence type="ECO:0000256" key="2">
    <source>
        <dbReference type="ARBA" id="ARBA00022679"/>
    </source>
</evidence>
<accession>A0AAV6UIU5</accession>
<sequence length="211" mass="24496">MSEGSDYLPECYLVDGFPVWKIFPVEDTRASIDYKPRDDDIFLCSFPKCGTTWALHTLALILRHGENFGADYNVMQSGLSLGREGQVHLRHQEPQRHGCLLLLPFEKHDGLHGTFDEYFEYFITGRIGSGDFFDHLEGWYEQRNRPNILFVTYEEMKEDPEAAIFKMASFVDDAKFAEPLRQDRQKLENVLKYSSFKNEGHHQQEHGRAGI</sequence>
<feature type="domain" description="Sulfotransferase" evidence="3">
    <location>
        <begin position="113"/>
        <end position="198"/>
    </location>
</feature>
<gene>
    <name evidence="4" type="ORF">JTE90_008902</name>
</gene>
<dbReference type="InterPro" id="IPR027417">
    <property type="entry name" value="P-loop_NTPase"/>
</dbReference>
<dbReference type="Gene3D" id="3.40.50.300">
    <property type="entry name" value="P-loop containing nucleotide triphosphate hydrolases"/>
    <property type="match status" value="2"/>
</dbReference>
<organism evidence="4 5">
    <name type="scientific">Oedothorax gibbosus</name>
    <dbReference type="NCBI Taxonomy" id="931172"/>
    <lineage>
        <taxon>Eukaryota</taxon>
        <taxon>Metazoa</taxon>
        <taxon>Ecdysozoa</taxon>
        <taxon>Arthropoda</taxon>
        <taxon>Chelicerata</taxon>
        <taxon>Arachnida</taxon>
        <taxon>Araneae</taxon>
        <taxon>Araneomorphae</taxon>
        <taxon>Entelegynae</taxon>
        <taxon>Araneoidea</taxon>
        <taxon>Linyphiidae</taxon>
        <taxon>Erigoninae</taxon>
        <taxon>Oedothorax</taxon>
    </lineage>
</organism>
<comment type="similarity">
    <text evidence="1">Belongs to the sulfotransferase 1 family.</text>
</comment>
<dbReference type="GO" id="GO:0008146">
    <property type="term" value="F:sulfotransferase activity"/>
    <property type="evidence" value="ECO:0007669"/>
    <property type="project" value="InterPro"/>
</dbReference>
<dbReference type="SUPFAM" id="SSF52540">
    <property type="entry name" value="P-loop containing nucleoside triphosphate hydrolases"/>
    <property type="match status" value="1"/>
</dbReference>
<name>A0AAV6UIU5_9ARAC</name>
<keyword evidence="2" id="KW-0808">Transferase</keyword>
<comment type="caution">
    <text evidence="4">The sequence shown here is derived from an EMBL/GenBank/DDBJ whole genome shotgun (WGS) entry which is preliminary data.</text>
</comment>
<evidence type="ECO:0000259" key="3">
    <source>
        <dbReference type="Pfam" id="PF00685"/>
    </source>
</evidence>
<evidence type="ECO:0000256" key="1">
    <source>
        <dbReference type="ARBA" id="ARBA00005771"/>
    </source>
</evidence>
<dbReference type="Proteomes" id="UP000827092">
    <property type="component" value="Unassembled WGS sequence"/>
</dbReference>
<reference evidence="4 5" key="1">
    <citation type="journal article" date="2022" name="Nat. Ecol. Evol.">
        <title>A masculinizing supergene underlies an exaggerated male reproductive morph in a spider.</title>
        <authorList>
            <person name="Hendrickx F."/>
            <person name="De Corte Z."/>
            <person name="Sonet G."/>
            <person name="Van Belleghem S.M."/>
            <person name="Kostlbacher S."/>
            <person name="Vangestel C."/>
        </authorList>
    </citation>
    <scope>NUCLEOTIDE SEQUENCE [LARGE SCALE GENOMIC DNA]</scope>
    <source>
        <strain evidence="4">W744_W776</strain>
    </source>
</reference>
<proteinExistence type="inferred from homology"/>
<protein>
    <recommendedName>
        <fullName evidence="3">Sulfotransferase domain-containing protein</fullName>
    </recommendedName>
</protein>
<dbReference type="EMBL" id="JAFNEN010000386">
    <property type="protein sequence ID" value="KAG8184116.1"/>
    <property type="molecule type" value="Genomic_DNA"/>
</dbReference>
<dbReference type="AlphaFoldDB" id="A0AAV6UIU5"/>
<keyword evidence="5" id="KW-1185">Reference proteome</keyword>
<dbReference type="Pfam" id="PF00685">
    <property type="entry name" value="Sulfotransfer_1"/>
    <property type="match status" value="1"/>
</dbReference>
<evidence type="ECO:0000313" key="5">
    <source>
        <dbReference type="Proteomes" id="UP000827092"/>
    </source>
</evidence>
<evidence type="ECO:0000313" key="4">
    <source>
        <dbReference type="EMBL" id="KAG8184116.1"/>
    </source>
</evidence>
<dbReference type="PANTHER" id="PTHR11783">
    <property type="entry name" value="SULFOTRANSFERASE SULT"/>
    <property type="match status" value="1"/>
</dbReference>
<dbReference type="InterPro" id="IPR000863">
    <property type="entry name" value="Sulfotransferase_dom"/>
</dbReference>